<sequence>MITAPPTVSDHDPDRLRVAVADSPARIAQILDLQRRNHFSQLSEADQDRDGFVFVRHTVEQLAAMAQRLPQAVLLDDDEVVGYSLCMGPDMRAEIPSLVPMFEAFDRMPFRGRRLADWEYVVGGQVCVAAGWRGRGLIGRLYRATRDLLPSSVELCVTEIALRNEISRRAHYRIGFEPVDRYRDDAELWEVVAWPWRAPG</sequence>
<evidence type="ECO:0000313" key="1">
    <source>
        <dbReference type="EMBL" id="MCK7595358.1"/>
    </source>
</evidence>
<organism evidence="1 2">
    <name type="scientific">Pseudomarimonas salicorniae</name>
    <dbReference type="NCBI Taxonomy" id="2933270"/>
    <lineage>
        <taxon>Bacteria</taxon>
        <taxon>Pseudomonadati</taxon>
        <taxon>Pseudomonadota</taxon>
        <taxon>Gammaproteobacteria</taxon>
        <taxon>Lysobacterales</taxon>
        <taxon>Lysobacteraceae</taxon>
        <taxon>Pseudomarimonas</taxon>
    </lineage>
</organism>
<dbReference type="SUPFAM" id="SSF55729">
    <property type="entry name" value="Acyl-CoA N-acyltransferases (Nat)"/>
    <property type="match status" value="1"/>
</dbReference>
<gene>
    <name evidence="1" type="ORF">M0G41_16990</name>
</gene>
<keyword evidence="2" id="KW-1185">Reference proteome</keyword>
<reference evidence="1" key="1">
    <citation type="submission" date="2022-04" db="EMBL/GenBank/DDBJ databases">
        <title>Lysobacter sp. CAU 1642 isolated from sea sand.</title>
        <authorList>
            <person name="Kim W."/>
        </authorList>
    </citation>
    <scope>NUCLEOTIDE SEQUENCE</scope>
    <source>
        <strain evidence="1">CAU 1642</strain>
    </source>
</reference>
<accession>A0ABT0GLE5</accession>
<name>A0ABT0GLE5_9GAMM</name>
<evidence type="ECO:0008006" key="3">
    <source>
        <dbReference type="Google" id="ProtNLM"/>
    </source>
</evidence>
<proteinExistence type="predicted"/>
<dbReference type="EMBL" id="JALNMH010000016">
    <property type="protein sequence ID" value="MCK7595358.1"/>
    <property type="molecule type" value="Genomic_DNA"/>
</dbReference>
<protein>
    <recommendedName>
        <fullName evidence="3">Acetyltransferase (GNAT) family protein</fullName>
    </recommendedName>
</protein>
<dbReference type="RefSeq" id="WP_248211242.1">
    <property type="nucleotide sequence ID" value="NZ_JALNMH010000016.1"/>
</dbReference>
<evidence type="ECO:0000313" key="2">
    <source>
        <dbReference type="Proteomes" id="UP001431449"/>
    </source>
</evidence>
<comment type="caution">
    <text evidence="1">The sequence shown here is derived from an EMBL/GenBank/DDBJ whole genome shotgun (WGS) entry which is preliminary data.</text>
</comment>
<dbReference type="InterPro" id="IPR016181">
    <property type="entry name" value="Acyl_CoA_acyltransferase"/>
</dbReference>
<dbReference type="Proteomes" id="UP001431449">
    <property type="component" value="Unassembled WGS sequence"/>
</dbReference>
<dbReference type="Gene3D" id="3.40.630.30">
    <property type="match status" value="1"/>
</dbReference>